<dbReference type="Proteomes" id="UP001152795">
    <property type="component" value="Unassembled WGS sequence"/>
</dbReference>
<name>A0A6S7FMD3_PARCT</name>
<comment type="caution">
    <text evidence="1">The sequence shown here is derived from an EMBL/GenBank/DDBJ whole genome shotgun (WGS) entry which is preliminary data.</text>
</comment>
<dbReference type="InterPro" id="IPR043502">
    <property type="entry name" value="DNA/RNA_pol_sf"/>
</dbReference>
<proteinExistence type="predicted"/>
<dbReference type="InterPro" id="IPR052055">
    <property type="entry name" value="Hepadnavirus_pol/RT"/>
</dbReference>
<dbReference type="PANTHER" id="PTHR33050">
    <property type="entry name" value="REVERSE TRANSCRIPTASE DOMAIN-CONTAINING PROTEIN"/>
    <property type="match status" value="1"/>
</dbReference>
<organism evidence="1 2">
    <name type="scientific">Paramuricea clavata</name>
    <name type="common">Red gorgonian</name>
    <name type="synonym">Violescent sea-whip</name>
    <dbReference type="NCBI Taxonomy" id="317549"/>
    <lineage>
        <taxon>Eukaryota</taxon>
        <taxon>Metazoa</taxon>
        <taxon>Cnidaria</taxon>
        <taxon>Anthozoa</taxon>
        <taxon>Octocorallia</taxon>
        <taxon>Malacalcyonacea</taxon>
        <taxon>Plexauridae</taxon>
        <taxon>Paramuricea</taxon>
    </lineage>
</organism>
<dbReference type="SUPFAM" id="SSF56672">
    <property type="entry name" value="DNA/RNA polymerases"/>
    <property type="match status" value="1"/>
</dbReference>
<protein>
    <submittedName>
        <fullName evidence="1">Uncharacterized protein</fullName>
    </submittedName>
</protein>
<dbReference type="Pfam" id="PF00078">
    <property type="entry name" value="RVT_1"/>
    <property type="match status" value="1"/>
</dbReference>
<dbReference type="AlphaFoldDB" id="A0A6S7FMD3"/>
<dbReference type="EMBL" id="CACRXK020000028">
    <property type="protein sequence ID" value="CAB3977076.1"/>
    <property type="molecule type" value="Genomic_DNA"/>
</dbReference>
<keyword evidence="2" id="KW-1185">Reference proteome</keyword>
<dbReference type="PROSITE" id="PS50878">
    <property type="entry name" value="RT_POL"/>
    <property type="match status" value="1"/>
</dbReference>
<dbReference type="CDD" id="cd09275">
    <property type="entry name" value="RNase_HI_RT_DIRS1"/>
    <property type="match status" value="1"/>
</dbReference>
<dbReference type="OrthoDB" id="6019648at2759"/>
<reference evidence="1" key="1">
    <citation type="submission" date="2020-04" db="EMBL/GenBank/DDBJ databases">
        <authorList>
            <person name="Alioto T."/>
            <person name="Alioto T."/>
            <person name="Gomez Garrido J."/>
        </authorList>
    </citation>
    <scope>NUCLEOTIDE SEQUENCE</scope>
    <source>
        <strain evidence="1">A484AB</strain>
    </source>
</reference>
<gene>
    <name evidence="1" type="ORF">PACLA_8A037843</name>
</gene>
<dbReference type="InterPro" id="IPR043128">
    <property type="entry name" value="Rev_trsase/Diguanyl_cyclase"/>
</dbReference>
<evidence type="ECO:0000313" key="2">
    <source>
        <dbReference type="Proteomes" id="UP001152795"/>
    </source>
</evidence>
<accession>A0A6S7FMD3</accession>
<sequence>MAKTDVKSAFRNIPVHPDDWELLGIKWRDLYFFDRVLPFGLRSAPFIFNMLSDALEWILIHKLGVSNVLHILDDFFIAEPAPRSACLTSLCKLLCLFTELDVPIAPGKTYAPNQVLEFLGISLDSVRMIAYLPPDKLGQARSLLENWQKRSSCKLKELQSLIGVLQFACRVIAPGRTFLRRMIALTCGVKQPYHFVRLNSGFYKDLAMWELFLKHWNGISLFLESEQTPSPTLQLYTDAAGSIGFGGYLAGQWFQGLWLPEQNINQKTGISIAWQELYPIYLACCLWGSQWTSKRIVFFCDNESIVQVLNQKTSKSPKIMDLLRPIVLCTLTNNFTFTAKHVRGIDNGIADSLSRFQMDRFKQLAPLASPLPCVIPSSMIQT</sequence>
<dbReference type="Gene3D" id="3.10.10.10">
    <property type="entry name" value="HIV Type 1 Reverse Transcriptase, subunit A, domain 1"/>
    <property type="match status" value="1"/>
</dbReference>
<dbReference type="InterPro" id="IPR000477">
    <property type="entry name" value="RT_dom"/>
</dbReference>
<evidence type="ECO:0000313" key="1">
    <source>
        <dbReference type="EMBL" id="CAB3977076.1"/>
    </source>
</evidence>
<dbReference type="CDD" id="cd03714">
    <property type="entry name" value="RT_DIRS1"/>
    <property type="match status" value="1"/>
</dbReference>
<dbReference type="PANTHER" id="PTHR33050:SF8">
    <property type="entry name" value="REVERSE TRANSCRIPTASE DOMAIN-CONTAINING PROTEIN"/>
    <property type="match status" value="1"/>
</dbReference>
<dbReference type="Gene3D" id="3.30.70.270">
    <property type="match status" value="1"/>
</dbReference>